<evidence type="ECO:0000313" key="1">
    <source>
        <dbReference type="EMBL" id="KAL2825451.1"/>
    </source>
</evidence>
<dbReference type="Proteomes" id="UP001610335">
    <property type="component" value="Unassembled WGS sequence"/>
</dbReference>
<protein>
    <submittedName>
        <fullName evidence="1">Uncharacterized protein</fullName>
    </submittedName>
</protein>
<organism evidence="1 2">
    <name type="scientific">Aspergillus cavernicola</name>
    <dbReference type="NCBI Taxonomy" id="176166"/>
    <lineage>
        <taxon>Eukaryota</taxon>
        <taxon>Fungi</taxon>
        <taxon>Dikarya</taxon>
        <taxon>Ascomycota</taxon>
        <taxon>Pezizomycotina</taxon>
        <taxon>Eurotiomycetes</taxon>
        <taxon>Eurotiomycetidae</taxon>
        <taxon>Eurotiales</taxon>
        <taxon>Aspergillaceae</taxon>
        <taxon>Aspergillus</taxon>
        <taxon>Aspergillus subgen. Nidulantes</taxon>
    </lineage>
</organism>
<reference evidence="1 2" key="1">
    <citation type="submission" date="2024-07" db="EMBL/GenBank/DDBJ databases">
        <title>Section-level genome sequencing and comparative genomics of Aspergillus sections Usti and Cavernicolus.</title>
        <authorList>
            <consortium name="Lawrence Berkeley National Laboratory"/>
            <person name="Nybo J.L."/>
            <person name="Vesth T.C."/>
            <person name="Theobald S."/>
            <person name="Frisvad J.C."/>
            <person name="Larsen T.O."/>
            <person name="Kjaerboelling I."/>
            <person name="Rothschild-Mancinelli K."/>
            <person name="Lyhne E.K."/>
            <person name="Kogle M.E."/>
            <person name="Barry K."/>
            <person name="Clum A."/>
            <person name="Na H."/>
            <person name="Ledsgaard L."/>
            <person name="Lin J."/>
            <person name="Lipzen A."/>
            <person name="Kuo A."/>
            <person name="Riley R."/>
            <person name="Mondo S."/>
            <person name="LaButti K."/>
            <person name="Haridas S."/>
            <person name="Pangalinan J."/>
            <person name="Salamov A.A."/>
            <person name="Simmons B.A."/>
            <person name="Magnuson J.K."/>
            <person name="Chen J."/>
            <person name="Drula E."/>
            <person name="Henrissat B."/>
            <person name="Wiebenga A."/>
            <person name="Lubbers R.J."/>
            <person name="Gomes A.C."/>
            <person name="Makela M.R."/>
            <person name="Stajich J."/>
            <person name="Grigoriev I.V."/>
            <person name="Mortensen U.H."/>
            <person name="De vries R.P."/>
            <person name="Baker S.E."/>
            <person name="Andersen M.R."/>
        </authorList>
    </citation>
    <scope>NUCLEOTIDE SEQUENCE [LARGE SCALE GENOMIC DNA]</scope>
    <source>
        <strain evidence="1 2">CBS 600.67</strain>
    </source>
</reference>
<accession>A0ABR4ICI2</accession>
<dbReference type="EMBL" id="JBFXLS010000036">
    <property type="protein sequence ID" value="KAL2825451.1"/>
    <property type="molecule type" value="Genomic_DNA"/>
</dbReference>
<proteinExistence type="predicted"/>
<feature type="non-terminal residue" evidence="1">
    <location>
        <position position="67"/>
    </location>
</feature>
<gene>
    <name evidence="1" type="ORF">BDW59DRAFT_146239</name>
</gene>
<comment type="caution">
    <text evidence="1">The sequence shown here is derived from an EMBL/GenBank/DDBJ whole genome shotgun (WGS) entry which is preliminary data.</text>
</comment>
<name>A0ABR4ICI2_9EURO</name>
<keyword evidence="2" id="KW-1185">Reference proteome</keyword>
<sequence length="67" mass="7213">MLESTGDTSETTKVLLSCIYPDLCLIASPCRAWLIGRQPCTAVLAGDQLAAKWKILALFLTVTVTTV</sequence>
<evidence type="ECO:0000313" key="2">
    <source>
        <dbReference type="Proteomes" id="UP001610335"/>
    </source>
</evidence>